<dbReference type="NCBIfam" id="TIGR03803">
    <property type="entry name" value="Gloeo_Verruco"/>
    <property type="match status" value="2"/>
</dbReference>
<name>A0ABY3PKS6_9CYAN</name>
<protein>
    <submittedName>
        <fullName evidence="1">Uncharacterized protein</fullName>
    </submittedName>
</protein>
<reference evidence="1 2" key="1">
    <citation type="journal article" date="2021" name="Genome Biol. Evol.">
        <title>Complete Genome Sequencing of a Novel Gloeobacter Species from a Waterfall Cave in Mexico.</title>
        <authorList>
            <person name="Saw J.H."/>
            <person name="Cardona T."/>
            <person name="Montejano G."/>
        </authorList>
    </citation>
    <scope>NUCLEOTIDE SEQUENCE [LARGE SCALE GENOMIC DNA]</scope>
    <source>
        <strain evidence="1">MG652769</strain>
    </source>
</reference>
<proteinExistence type="predicted"/>
<organism evidence="1 2">
    <name type="scientific">Gloeobacter morelensis MG652769</name>
    <dbReference type="NCBI Taxonomy" id="2781736"/>
    <lineage>
        <taxon>Bacteria</taxon>
        <taxon>Bacillati</taxon>
        <taxon>Cyanobacteriota</taxon>
        <taxon>Cyanophyceae</taxon>
        <taxon>Gloeobacterales</taxon>
        <taxon>Gloeobacteraceae</taxon>
        <taxon>Gloeobacter</taxon>
        <taxon>Gloeobacter morelensis</taxon>
    </lineage>
</organism>
<dbReference type="EMBL" id="CP063845">
    <property type="protein sequence ID" value="UFP94276.1"/>
    <property type="molecule type" value="Genomic_DNA"/>
</dbReference>
<evidence type="ECO:0000313" key="1">
    <source>
        <dbReference type="EMBL" id="UFP94276.1"/>
    </source>
</evidence>
<sequence>MALWCSNVLTVSGPEDELVRFLEQAPTVRQAISGSDWVDYTEALDFENFVPGANDQIGKSGALNSRLSEREPGRAVFTFETPYSAPVEVYARLAECFPLLVFHCEFVGEEADCRGRFHAADGRHTVEYDDVRAEFSAFGAESAAPQSSLRVVRQLADGSSWAHRGRLLVTEDGRLIIGLSQVGSFEHGGVYQITADGEVQPLRTFAPEKELHFGHGVSPGGSILLGVATERGWHYHPEAPTTIFRIDRQGAYSELFELTAHSEVIGQTLPCVQTADGALYGLTATGIDIVLPGQFYANGAAVTVSGGSVFRIVRSGQPEIVHRFSGEDGQMPTALTLGTDGSLYGVTSGGGDPGPSDAPQLPQGYSGSIAFVSPAFGMGLDAEQMHRRIQQHIEMMSQPRPRYPSGCGVLFRLIPNGPLEVLHHFSGDDGVSPNGLCCGRDGILYGTTSRAGRHDRGTLFCCDVRSGQLEVLYHFTPDEGSPAGSLTQATDGGLWGTSSSYGEPEMWRCGTVFRFRPGEGCLVVHHFELIYSLETRLSYKPNGSNPSGLVAGIQSELFGLTGDGGAHEGGTLFRVY</sequence>
<dbReference type="InterPro" id="IPR022519">
    <property type="entry name" value="Gloeo/Verruco_rpt"/>
</dbReference>
<keyword evidence="2" id="KW-1185">Reference proteome</keyword>
<dbReference type="SUPFAM" id="SSF63829">
    <property type="entry name" value="Calcium-dependent phosphotriesterase"/>
    <property type="match status" value="2"/>
</dbReference>
<evidence type="ECO:0000313" key="2">
    <source>
        <dbReference type="Proteomes" id="UP001054846"/>
    </source>
</evidence>
<dbReference type="RefSeq" id="WP_230841334.1">
    <property type="nucleotide sequence ID" value="NZ_CP063845.1"/>
</dbReference>
<dbReference type="Proteomes" id="UP001054846">
    <property type="component" value="Chromosome"/>
</dbReference>
<gene>
    <name evidence="1" type="ORF">ISF26_21390</name>
</gene>
<accession>A0ABY3PKS6</accession>